<keyword evidence="1" id="KW-0732">Signal</keyword>
<feature type="signal peptide" evidence="1">
    <location>
        <begin position="1"/>
        <end position="18"/>
    </location>
</feature>
<protein>
    <recommendedName>
        <fullName evidence="4">GLPGLI family protein</fullName>
    </recommendedName>
</protein>
<organism evidence="2 3">
    <name type="scientific">Polaribacter pacificus</name>
    <dbReference type="NCBI Taxonomy" id="1775173"/>
    <lineage>
        <taxon>Bacteria</taxon>
        <taxon>Pseudomonadati</taxon>
        <taxon>Bacteroidota</taxon>
        <taxon>Flavobacteriia</taxon>
        <taxon>Flavobacteriales</taxon>
        <taxon>Flavobacteriaceae</taxon>
    </lineage>
</organism>
<keyword evidence="3" id="KW-1185">Reference proteome</keyword>
<evidence type="ECO:0008006" key="4">
    <source>
        <dbReference type="Google" id="ProtNLM"/>
    </source>
</evidence>
<sequence length="240" mass="26169">MKKILILFVMAFAVNTYAQETTLLRLKYQKGDMYETVIKQSVASPQMMMDMTMTSEVKITDSNAKNFSSETKFSKIVMDMMQGEMAFSYDSSKSDDELDEVGMMLKGQMGPILESVIYSKGDVFGNVLEAKAEPSFQGSENVGESNIVYPENAVKVGDTFTMEKENNGMKLNFTFEVTSMTSKLVGLSIKGSVAGAGGDIKGTMSVDRATGVTLNSDITTKIDQGGQEVTTVVKVTTTKK</sequence>
<proteinExistence type="predicted"/>
<feature type="chain" id="PRO_5037134053" description="GLPGLI family protein" evidence="1">
    <location>
        <begin position="19"/>
        <end position="240"/>
    </location>
</feature>
<reference evidence="2" key="2">
    <citation type="submission" date="2020-09" db="EMBL/GenBank/DDBJ databases">
        <authorList>
            <person name="Sun Q."/>
            <person name="Zhou Y."/>
        </authorList>
    </citation>
    <scope>NUCLEOTIDE SEQUENCE</scope>
    <source>
        <strain evidence="2">CGMCC 1.15763</strain>
    </source>
</reference>
<evidence type="ECO:0000313" key="3">
    <source>
        <dbReference type="Proteomes" id="UP000633278"/>
    </source>
</evidence>
<accession>A0A917I0I5</accession>
<name>A0A917I0I5_9FLAO</name>
<dbReference type="EMBL" id="BMJW01000002">
    <property type="protein sequence ID" value="GGH00904.1"/>
    <property type="molecule type" value="Genomic_DNA"/>
</dbReference>
<dbReference type="Proteomes" id="UP000633278">
    <property type="component" value="Unassembled WGS sequence"/>
</dbReference>
<evidence type="ECO:0000313" key="2">
    <source>
        <dbReference type="EMBL" id="GGH00904.1"/>
    </source>
</evidence>
<evidence type="ECO:0000256" key="1">
    <source>
        <dbReference type="SAM" id="SignalP"/>
    </source>
</evidence>
<comment type="caution">
    <text evidence="2">The sequence shown here is derived from an EMBL/GenBank/DDBJ whole genome shotgun (WGS) entry which is preliminary data.</text>
</comment>
<dbReference type="AlphaFoldDB" id="A0A917I0I5"/>
<dbReference type="RefSeq" id="WP_188599134.1">
    <property type="nucleotide sequence ID" value="NZ_BMJW01000002.1"/>
</dbReference>
<reference evidence="2" key="1">
    <citation type="journal article" date="2014" name="Int. J. Syst. Evol. Microbiol.">
        <title>Complete genome sequence of Corynebacterium casei LMG S-19264T (=DSM 44701T), isolated from a smear-ripened cheese.</title>
        <authorList>
            <consortium name="US DOE Joint Genome Institute (JGI-PGF)"/>
            <person name="Walter F."/>
            <person name="Albersmeier A."/>
            <person name="Kalinowski J."/>
            <person name="Ruckert C."/>
        </authorList>
    </citation>
    <scope>NUCLEOTIDE SEQUENCE</scope>
    <source>
        <strain evidence="2">CGMCC 1.15763</strain>
    </source>
</reference>
<gene>
    <name evidence="2" type="ORF">GCM10011416_19470</name>
</gene>